<proteinExistence type="predicted"/>
<protein>
    <submittedName>
        <fullName evidence="3">Uncharacterized protein</fullName>
    </submittedName>
</protein>
<feature type="transmembrane region" description="Helical" evidence="2">
    <location>
        <begin position="107"/>
        <end position="124"/>
    </location>
</feature>
<comment type="caution">
    <text evidence="3">The sequence shown here is derived from an EMBL/GenBank/DDBJ whole genome shotgun (WGS) entry which is preliminary data.</text>
</comment>
<keyword evidence="2" id="KW-0812">Transmembrane</keyword>
<organism evidence="3">
    <name type="scientific">Desulfobacca acetoxidans</name>
    <dbReference type="NCBI Taxonomy" id="60893"/>
    <lineage>
        <taxon>Bacteria</taxon>
        <taxon>Pseudomonadati</taxon>
        <taxon>Thermodesulfobacteriota</taxon>
        <taxon>Desulfobaccia</taxon>
        <taxon>Desulfobaccales</taxon>
        <taxon>Desulfobaccaceae</taxon>
        <taxon>Desulfobacca</taxon>
    </lineage>
</organism>
<feature type="transmembrane region" description="Helical" evidence="2">
    <location>
        <begin position="144"/>
        <end position="165"/>
    </location>
</feature>
<dbReference type="EMBL" id="DSXI01000625">
    <property type="protein sequence ID" value="HGS06146.1"/>
    <property type="molecule type" value="Genomic_DNA"/>
</dbReference>
<dbReference type="AlphaFoldDB" id="A0A7V4GA28"/>
<sequence length="257" mass="29351">MSKIASYFTKADRKKLFFDYLKLIAILEMVIFIVVALWSTDDKAIRTPSAFPWKEYLFVAFAFPIMLTFLMGVIIAGFNHFLGEEVTPSREEADDEGLPLVGRLKRLPLLAILFLLLVTILGLYNMHHIMGWLRELTESTFLLLTYIVAGIGVVAVIYLLFFLFFKYRLNQRQMRYNYYSQISERHGLIILDDRTVLHKSGNLLVQGRRWGRPKQVGSVPVTESEATVTTVTVTPEEPEMLPPSEGDAMGRLPVPKS</sequence>
<reference evidence="3" key="1">
    <citation type="journal article" date="2020" name="mSystems">
        <title>Genome- and Community-Level Interaction Insights into Carbon Utilization and Element Cycling Functions of Hydrothermarchaeota in Hydrothermal Sediment.</title>
        <authorList>
            <person name="Zhou Z."/>
            <person name="Liu Y."/>
            <person name="Xu W."/>
            <person name="Pan J."/>
            <person name="Luo Z.H."/>
            <person name="Li M."/>
        </authorList>
    </citation>
    <scope>NUCLEOTIDE SEQUENCE [LARGE SCALE GENOMIC DNA]</scope>
    <source>
        <strain evidence="3">SpSt-548</strain>
    </source>
</reference>
<feature type="transmembrane region" description="Helical" evidence="2">
    <location>
        <begin position="58"/>
        <end position="82"/>
    </location>
</feature>
<feature type="region of interest" description="Disordered" evidence="1">
    <location>
        <begin position="231"/>
        <end position="257"/>
    </location>
</feature>
<gene>
    <name evidence="3" type="ORF">ENT08_10530</name>
</gene>
<evidence type="ECO:0000313" key="3">
    <source>
        <dbReference type="EMBL" id="HGS06146.1"/>
    </source>
</evidence>
<evidence type="ECO:0000256" key="1">
    <source>
        <dbReference type="SAM" id="MobiDB-lite"/>
    </source>
</evidence>
<feature type="transmembrane region" description="Helical" evidence="2">
    <location>
        <begin position="20"/>
        <end position="38"/>
    </location>
</feature>
<evidence type="ECO:0000256" key="2">
    <source>
        <dbReference type="SAM" id="Phobius"/>
    </source>
</evidence>
<name>A0A7V4GA28_9BACT</name>
<accession>A0A7V4GA28</accession>
<keyword evidence="2" id="KW-0472">Membrane</keyword>
<keyword evidence="2" id="KW-1133">Transmembrane helix</keyword>